<accession>A0AA96ERK8</accession>
<reference evidence="1" key="1">
    <citation type="submission" date="2023-07" db="EMBL/GenBank/DDBJ databases">
        <authorList>
            <person name="Li D."/>
        </authorList>
    </citation>
    <scope>NUCLEOTIDE SEQUENCE</scope>
</reference>
<dbReference type="EMBL" id="OR339795">
    <property type="protein sequence ID" value="WNL49401.1"/>
    <property type="molecule type" value="Genomic_DNA"/>
</dbReference>
<evidence type="ECO:0000313" key="1">
    <source>
        <dbReference type="EMBL" id="WNL49401.1"/>
    </source>
</evidence>
<proteinExistence type="predicted"/>
<organism evidence="1">
    <name type="scientific">Escherichia phage phi456</name>
    <dbReference type="NCBI Taxonomy" id="3075925"/>
    <lineage>
        <taxon>Viruses</taxon>
        <taxon>Duplodnaviria</taxon>
        <taxon>Heunggongvirae</taxon>
        <taxon>Uroviricota</taxon>
        <taxon>Caudoviricetes</taxon>
        <taxon>Punavirus</taxon>
        <taxon>Punavirus P1</taxon>
    </lineage>
</organism>
<name>A0AA96ERK8_9CAUD</name>
<protein>
    <submittedName>
        <fullName evidence="1">Uncharacterized protein</fullName>
    </submittedName>
</protein>
<sequence>MSASTTEQTKIMFTPEQNRDKSILITITYREESMTDQSRGEYDY</sequence>